<evidence type="ECO:0000256" key="6">
    <source>
        <dbReference type="ARBA" id="ARBA00029447"/>
    </source>
</evidence>
<accession>A0A2T3P0X5</accession>
<dbReference type="Pfam" id="PF00015">
    <property type="entry name" value="MCPsignal"/>
    <property type="match status" value="1"/>
</dbReference>
<keyword evidence="4 8" id="KW-0472">Membrane</keyword>
<dbReference type="EMBL" id="PYMA01000001">
    <property type="protein sequence ID" value="PSW22157.1"/>
    <property type="molecule type" value="Genomic_DNA"/>
</dbReference>
<dbReference type="PRINTS" id="PR00260">
    <property type="entry name" value="CHEMTRNSDUCR"/>
</dbReference>
<dbReference type="SUPFAM" id="SSF58104">
    <property type="entry name" value="Methyl-accepting chemotaxis protein (MCP) signaling domain"/>
    <property type="match status" value="1"/>
</dbReference>
<dbReference type="GO" id="GO:0007165">
    <property type="term" value="P:signal transduction"/>
    <property type="evidence" value="ECO:0007669"/>
    <property type="project" value="UniProtKB-KW"/>
</dbReference>
<evidence type="ECO:0000256" key="7">
    <source>
        <dbReference type="PROSITE-ProRule" id="PRU00284"/>
    </source>
</evidence>
<keyword evidence="5 7" id="KW-0807">Transducer</keyword>
<dbReference type="PANTHER" id="PTHR32089">
    <property type="entry name" value="METHYL-ACCEPTING CHEMOTAXIS PROTEIN MCPB"/>
    <property type="match status" value="1"/>
</dbReference>
<dbReference type="InterPro" id="IPR003660">
    <property type="entry name" value="HAMP_dom"/>
</dbReference>
<dbReference type="RefSeq" id="WP_051902378.1">
    <property type="nucleotide sequence ID" value="NZ_JGVO01000636.1"/>
</dbReference>
<reference evidence="11 12" key="1">
    <citation type="submission" date="2018-01" db="EMBL/GenBank/DDBJ databases">
        <title>Whole genome sequencing of Histamine producing bacteria.</title>
        <authorList>
            <person name="Butler K."/>
        </authorList>
    </citation>
    <scope>NUCLEOTIDE SEQUENCE [LARGE SCALE GENOMIC DNA]</scope>
    <source>
        <strain evidence="11 12">DSM 100436</strain>
    </source>
</reference>
<organism evidence="11 12">
    <name type="scientific">Photobacterium sanctipauli</name>
    <dbReference type="NCBI Taxonomy" id="1342794"/>
    <lineage>
        <taxon>Bacteria</taxon>
        <taxon>Pseudomonadati</taxon>
        <taxon>Pseudomonadota</taxon>
        <taxon>Gammaproteobacteria</taxon>
        <taxon>Vibrionales</taxon>
        <taxon>Vibrionaceae</taxon>
        <taxon>Photobacterium</taxon>
    </lineage>
</organism>
<evidence type="ECO:0000256" key="8">
    <source>
        <dbReference type="SAM" id="Phobius"/>
    </source>
</evidence>
<dbReference type="GO" id="GO:0004888">
    <property type="term" value="F:transmembrane signaling receptor activity"/>
    <property type="evidence" value="ECO:0007669"/>
    <property type="project" value="InterPro"/>
</dbReference>
<evidence type="ECO:0000313" key="11">
    <source>
        <dbReference type="EMBL" id="PSW22157.1"/>
    </source>
</evidence>
<evidence type="ECO:0000256" key="4">
    <source>
        <dbReference type="ARBA" id="ARBA00023136"/>
    </source>
</evidence>
<evidence type="ECO:0000259" key="10">
    <source>
        <dbReference type="PROSITE" id="PS50885"/>
    </source>
</evidence>
<dbReference type="AlphaFoldDB" id="A0A2T3P0X5"/>
<dbReference type="CDD" id="cd11386">
    <property type="entry name" value="MCP_signal"/>
    <property type="match status" value="1"/>
</dbReference>
<protein>
    <submittedName>
        <fullName evidence="11">Methyl-accepting chemotaxis protein</fullName>
    </submittedName>
</protein>
<evidence type="ECO:0000259" key="9">
    <source>
        <dbReference type="PROSITE" id="PS50111"/>
    </source>
</evidence>
<evidence type="ECO:0000256" key="3">
    <source>
        <dbReference type="ARBA" id="ARBA00022989"/>
    </source>
</evidence>
<sequence length="497" mass="53647">MNSIKQKSMLFLSGVSLLVMVVIFSGSYFTAKQYFEGELTKQMKDSDQTLSIVLKEPIFAYDTTLTKNILGSFVEFPYIYGVNAFDHRGKTIGAAQDKGPKPDEANLQTNSVDIIWDDGQKIGHIEISYRLDANEELLATTRTMFVLIGIVLLLALQITNWVVISKLVINPIQVVAKAMSEIAQGGGDLTSRLNIKTNDEVGMLAKGFDTFILNLHQLVSRIVTSAEELGKCAEQIKASASNNASATQQQLSEIEQVATALNEMASATQEVSNNATVTADKTASCNDLALRGNTSVQKTVDEIHNLGDEVTTTSSTIAELKEKSEHINTVLEVIKGIAEQTNLLALNAAIEAARAGEQGRGFAVVADEVRALAQRTQNSTEEIEGIINDLQASSTEASQQMNTTRSTLAQTLEESGQAIQALEEIITDIRQINDMNTQVATATEEQNAVAGEVSEKVVAINSITTSVTSNAAHVGELSSRLEEISAGIKADLSKFRL</sequence>
<evidence type="ECO:0000256" key="2">
    <source>
        <dbReference type="ARBA" id="ARBA00022692"/>
    </source>
</evidence>
<dbReference type="OrthoDB" id="2489132at2"/>
<dbReference type="PROSITE" id="PS50885">
    <property type="entry name" value="HAMP"/>
    <property type="match status" value="1"/>
</dbReference>
<dbReference type="Gene3D" id="1.10.287.950">
    <property type="entry name" value="Methyl-accepting chemotaxis protein"/>
    <property type="match status" value="1"/>
</dbReference>
<comment type="subcellular location">
    <subcellularLocation>
        <location evidence="1">Membrane</location>
        <topology evidence="1">Multi-pass membrane protein</topology>
    </subcellularLocation>
</comment>
<dbReference type="SMART" id="SM00283">
    <property type="entry name" value="MA"/>
    <property type="match status" value="1"/>
</dbReference>
<dbReference type="SMART" id="SM00304">
    <property type="entry name" value="HAMP"/>
    <property type="match status" value="2"/>
</dbReference>
<feature type="domain" description="Methyl-accepting transducer" evidence="9">
    <location>
        <begin position="225"/>
        <end position="461"/>
    </location>
</feature>
<dbReference type="Proteomes" id="UP000241771">
    <property type="component" value="Unassembled WGS sequence"/>
</dbReference>
<name>A0A2T3P0X5_9GAMM</name>
<feature type="transmembrane region" description="Helical" evidence="8">
    <location>
        <begin position="9"/>
        <end position="29"/>
    </location>
</feature>
<dbReference type="PROSITE" id="PS50111">
    <property type="entry name" value="CHEMOTAXIS_TRANSDUC_2"/>
    <property type="match status" value="1"/>
</dbReference>
<evidence type="ECO:0000313" key="12">
    <source>
        <dbReference type="Proteomes" id="UP000241771"/>
    </source>
</evidence>
<dbReference type="PANTHER" id="PTHR32089:SF119">
    <property type="entry name" value="METHYL-ACCEPTING CHEMOTAXIS PROTEIN CTPL"/>
    <property type="match status" value="1"/>
</dbReference>
<keyword evidence="12" id="KW-1185">Reference proteome</keyword>
<evidence type="ECO:0000256" key="5">
    <source>
        <dbReference type="ARBA" id="ARBA00023224"/>
    </source>
</evidence>
<feature type="transmembrane region" description="Helical" evidence="8">
    <location>
        <begin position="144"/>
        <end position="169"/>
    </location>
</feature>
<keyword evidence="3 8" id="KW-1133">Transmembrane helix</keyword>
<keyword evidence="2 8" id="KW-0812">Transmembrane</keyword>
<dbReference type="CDD" id="cd06225">
    <property type="entry name" value="HAMP"/>
    <property type="match status" value="1"/>
</dbReference>
<proteinExistence type="inferred from homology"/>
<dbReference type="Pfam" id="PF00672">
    <property type="entry name" value="HAMP"/>
    <property type="match status" value="1"/>
</dbReference>
<comment type="caution">
    <text evidence="11">The sequence shown here is derived from an EMBL/GenBank/DDBJ whole genome shotgun (WGS) entry which is preliminary data.</text>
</comment>
<comment type="similarity">
    <text evidence="6">Belongs to the methyl-accepting chemotaxis (MCP) protein family.</text>
</comment>
<dbReference type="GO" id="GO:0016020">
    <property type="term" value="C:membrane"/>
    <property type="evidence" value="ECO:0007669"/>
    <property type="project" value="UniProtKB-SubCell"/>
</dbReference>
<dbReference type="GO" id="GO:0006935">
    <property type="term" value="P:chemotaxis"/>
    <property type="evidence" value="ECO:0007669"/>
    <property type="project" value="InterPro"/>
</dbReference>
<dbReference type="InterPro" id="IPR004090">
    <property type="entry name" value="Chemotax_Me-accpt_rcpt"/>
</dbReference>
<dbReference type="InterPro" id="IPR004089">
    <property type="entry name" value="MCPsignal_dom"/>
</dbReference>
<dbReference type="FunFam" id="1.10.287.950:FF:000001">
    <property type="entry name" value="Methyl-accepting chemotaxis sensory transducer"/>
    <property type="match status" value="1"/>
</dbReference>
<gene>
    <name evidence="11" type="ORF">C9I98_02510</name>
</gene>
<feature type="domain" description="HAMP" evidence="10">
    <location>
        <begin position="166"/>
        <end position="220"/>
    </location>
</feature>
<evidence type="ECO:0000256" key="1">
    <source>
        <dbReference type="ARBA" id="ARBA00004141"/>
    </source>
</evidence>